<dbReference type="Gene3D" id="3.40.50.1820">
    <property type="entry name" value="alpha/beta hydrolase"/>
    <property type="match status" value="1"/>
</dbReference>
<sequence length="178" mass="19538">MVENAYHRSVAGSSAAHRVVVGDSAGGTLALLLTRHLRERDMEQPSGVVLLSPWIDLATDDPMSRVIDPVDPELGVTGLRQAGRWFAGTRDLDDPEVSPAFGALDGSAPVVVFVGDRDILLPDARRIKRLGDAAGVEVDLYEYSGMFHNWIMQPIPEGRRAIDQLLTFIDIHQRRTIS</sequence>
<evidence type="ECO:0000256" key="1">
    <source>
        <dbReference type="ARBA" id="ARBA00022801"/>
    </source>
</evidence>
<dbReference type="STRING" id="644548.SCNU_15424"/>
<dbReference type="InterPro" id="IPR029058">
    <property type="entry name" value="AB_hydrolase_fold"/>
</dbReference>
<protein>
    <submittedName>
        <fullName evidence="3">Putative esterase</fullName>
    </submittedName>
</protein>
<dbReference type="PANTHER" id="PTHR48081">
    <property type="entry name" value="AB HYDROLASE SUPERFAMILY PROTEIN C4A8.06C"/>
    <property type="match status" value="1"/>
</dbReference>
<dbReference type="InterPro" id="IPR050300">
    <property type="entry name" value="GDXG_lipolytic_enzyme"/>
</dbReference>
<dbReference type="eggNOG" id="COG0657">
    <property type="taxonomic scope" value="Bacteria"/>
</dbReference>
<dbReference type="GO" id="GO:0016787">
    <property type="term" value="F:hydrolase activity"/>
    <property type="evidence" value="ECO:0007669"/>
    <property type="project" value="UniProtKB-KW"/>
</dbReference>
<dbReference type="EMBL" id="AEUD01000014">
    <property type="protein sequence ID" value="EGD54125.1"/>
    <property type="molecule type" value="Genomic_DNA"/>
</dbReference>
<keyword evidence="1" id="KW-0378">Hydrolase</keyword>
<comment type="caution">
    <text evidence="3">The sequence shown here is derived from an EMBL/GenBank/DDBJ whole genome shotgun (WGS) entry which is preliminary data.</text>
</comment>
<dbReference type="PANTHER" id="PTHR48081:SF8">
    <property type="entry name" value="ALPHA_BETA HYDROLASE FOLD-3 DOMAIN-CONTAINING PROTEIN-RELATED"/>
    <property type="match status" value="1"/>
</dbReference>
<reference evidence="3 4" key="1">
    <citation type="journal article" date="2011" name="J. Bacteriol.">
        <title>Draft Genome Sequence of Gordonia neofelifaecis NRRL B-59395, a Cholesterol-Degrading Actinomycete.</title>
        <authorList>
            <person name="Ge F."/>
            <person name="Li W."/>
            <person name="Chen G."/>
            <person name="Liu Y."/>
            <person name="Zhang G."/>
            <person name="Yong B."/>
            <person name="Wang Q."/>
            <person name="Wang N."/>
            <person name="Huang Z."/>
            <person name="Li W."/>
            <person name="Wang J."/>
            <person name="Wu C."/>
            <person name="Xie Q."/>
            <person name="Liu G."/>
        </authorList>
    </citation>
    <scope>NUCLEOTIDE SEQUENCE [LARGE SCALE GENOMIC DNA]</scope>
    <source>
        <strain evidence="3 4">NRRL B-59395</strain>
    </source>
</reference>
<dbReference type="Proteomes" id="UP000035065">
    <property type="component" value="Unassembled WGS sequence"/>
</dbReference>
<name>F1YMK0_9ACTN</name>
<dbReference type="SUPFAM" id="SSF53474">
    <property type="entry name" value="alpha/beta-Hydrolases"/>
    <property type="match status" value="1"/>
</dbReference>
<dbReference type="AlphaFoldDB" id="F1YMK0"/>
<accession>F1YMK0</accession>
<evidence type="ECO:0000259" key="2">
    <source>
        <dbReference type="Pfam" id="PF07859"/>
    </source>
</evidence>
<dbReference type="Pfam" id="PF07859">
    <property type="entry name" value="Abhydrolase_3"/>
    <property type="match status" value="1"/>
</dbReference>
<dbReference type="InterPro" id="IPR013094">
    <property type="entry name" value="AB_hydrolase_3"/>
</dbReference>
<evidence type="ECO:0000313" key="3">
    <source>
        <dbReference type="EMBL" id="EGD54125.1"/>
    </source>
</evidence>
<organism evidence="3 4">
    <name type="scientific">Gordonia neofelifaecis NRRL B-59395</name>
    <dbReference type="NCBI Taxonomy" id="644548"/>
    <lineage>
        <taxon>Bacteria</taxon>
        <taxon>Bacillati</taxon>
        <taxon>Actinomycetota</taxon>
        <taxon>Actinomycetes</taxon>
        <taxon>Mycobacteriales</taxon>
        <taxon>Gordoniaceae</taxon>
        <taxon>Gordonia</taxon>
    </lineage>
</organism>
<feature type="domain" description="Alpha/beta hydrolase fold-3" evidence="2">
    <location>
        <begin position="15"/>
        <end position="151"/>
    </location>
</feature>
<gene>
    <name evidence="3" type="ORF">SCNU_15424</name>
</gene>
<proteinExistence type="predicted"/>
<evidence type="ECO:0000313" key="4">
    <source>
        <dbReference type="Proteomes" id="UP000035065"/>
    </source>
</evidence>
<keyword evidence="4" id="KW-1185">Reference proteome</keyword>